<gene>
    <name evidence="2" type="ORF">HMPREF9695_04459</name>
</gene>
<accession>K8P1D1</accession>
<evidence type="ECO:0000256" key="1">
    <source>
        <dbReference type="SAM" id="MobiDB-lite"/>
    </source>
</evidence>
<dbReference type="EMBL" id="AGWX01000005">
    <property type="protein sequence ID" value="EKS34549.1"/>
    <property type="molecule type" value="Genomic_DNA"/>
</dbReference>
<name>K8P1D1_9BRAD</name>
<reference evidence="2 3" key="1">
    <citation type="submission" date="2012-04" db="EMBL/GenBank/DDBJ databases">
        <title>The Genome Sequence of Afipia broomeae ATCC 49717.</title>
        <authorList>
            <consortium name="The Broad Institute Genome Sequencing Platform"/>
            <person name="Earl A."/>
            <person name="Ward D."/>
            <person name="Feldgarden M."/>
            <person name="Gevers D."/>
            <person name="Huys G."/>
            <person name="Walker B."/>
            <person name="Young S.K."/>
            <person name="Zeng Q."/>
            <person name="Gargeya S."/>
            <person name="Fitzgerald M."/>
            <person name="Haas B."/>
            <person name="Abouelleil A."/>
            <person name="Alvarado L."/>
            <person name="Arachchi H.M."/>
            <person name="Berlin A."/>
            <person name="Chapman S.B."/>
            <person name="Goldberg J."/>
            <person name="Griggs A."/>
            <person name="Gujja S."/>
            <person name="Hansen M."/>
            <person name="Howarth C."/>
            <person name="Imamovic A."/>
            <person name="Larimer J."/>
            <person name="McCowen C."/>
            <person name="Montmayeur A."/>
            <person name="Murphy C."/>
            <person name="Neiman D."/>
            <person name="Pearson M."/>
            <person name="Priest M."/>
            <person name="Roberts A."/>
            <person name="Saif S."/>
            <person name="Shea T."/>
            <person name="Sisk P."/>
            <person name="Sykes S."/>
            <person name="Wortman J."/>
            <person name="Nusbaum C."/>
            <person name="Birren B."/>
        </authorList>
    </citation>
    <scope>NUCLEOTIDE SEQUENCE [LARGE SCALE GENOMIC DNA]</scope>
    <source>
        <strain evidence="2 3">ATCC 49717</strain>
    </source>
</reference>
<dbReference type="HOGENOM" id="CLU_3339094_0_0_5"/>
<proteinExistence type="predicted"/>
<keyword evidence="3" id="KW-1185">Reference proteome</keyword>
<dbReference type="Proteomes" id="UP000001096">
    <property type="component" value="Unassembled WGS sequence"/>
</dbReference>
<evidence type="ECO:0000313" key="3">
    <source>
        <dbReference type="Proteomes" id="UP000001096"/>
    </source>
</evidence>
<organism evidence="2 3">
    <name type="scientific">Afipia broomeae ATCC 49717</name>
    <dbReference type="NCBI Taxonomy" id="883078"/>
    <lineage>
        <taxon>Bacteria</taxon>
        <taxon>Pseudomonadati</taxon>
        <taxon>Pseudomonadota</taxon>
        <taxon>Alphaproteobacteria</taxon>
        <taxon>Hyphomicrobiales</taxon>
        <taxon>Nitrobacteraceae</taxon>
        <taxon>Afipia</taxon>
    </lineage>
</organism>
<feature type="region of interest" description="Disordered" evidence="1">
    <location>
        <begin position="18"/>
        <end position="37"/>
    </location>
</feature>
<protein>
    <submittedName>
        <fullName evidence="2">Uncharacterized protein</fullName>
    </submittedName>
</protein>
<sequence length="37" mass="3735">MIGPGGATQCIWPVGRTDTLENTAAPGATNDETSCKA</sequence>
<comment type="caution">
    <text evidence="2">The sequence shown here is derived from an EMBL/GenBank/DDBJ whole genome shotgun (WGS) entry which is preliminary data.</text>
</comment>
<dbReference type="AlphaFoldDB" id="K8P1D1"/>
<evidence type="ECO:0000313" key="2">
    <source>
        <dbReference type="EMBL" id="EKS34549.1"/>
    </source>
</evidence>